<name>X1C654_9ZZZZ</name>
<reference evidence="1" key="1">
    <citation type="journal article" date="2014" name="Front. Microbiol.">
        <title>High frequency of phylogenetically diverse reductive dehalogenase-homologous genes in deep subseafloor sedimentary metagenomes.</title>
        <authorList>
            <person name="Kawai M."/>
            <person name="Futagami T."/>
            <person name="Toyoda A."/>
            <person name="Takaki Y."/>
            <person name="Nishi S."/>
            <person name="Hori S."/>
            <person name="Arai W."/>
            <person name="Tsubouchi T."/>
            <person name="Morono Y."/>
            <person name="Uchiyama I."/>
            <person name="Ito T."/>
            <person name="Fujiyama A."/>
            <person name="Inagaki F."/>
            <person name="Takami H."/>
        </authorList>
    </citation>
    <scope>NUCLEOTIDE SEQUENCE</scope>
    <source>
        <strain evidence="1">Expedition CK06-06</strain>
    </source>
</reference>
<gene>
    <name evidence="1" type="ORF">S01H4_46521</name>
</gene>
<evidence type="ECO:0000313" key="1">
    <source>
        <dbReference type="EMBL" id="GAG91883.1"/>
    </source>
</evidence>
<protein>
    <submittedName>
        <fullName evidence="1">Uncharacterized protein</fullName>
    </submittedName>
</protein>
<proteinExistence type="predicted"/>
<sequence>MVPTACNLISGVQEVFPDSLEWRAVKGVQDLGAFYSAGLSYLYVEQPVGEVYVVTHSNFQSQLFRRVIAASTGRPERYDWRTYQEEQHVESTVRTVEKWLSRNGTYLMPLGRRHYE</sequence>
<dbReference type="AlphaFoldDB" id="X1C654"/>
<comment type="caution">
    <text evidence="1">The sequence shown here is derived from an EMBL/GenBank/DDBJ whole genome shotgun (WGS) entry which is preliminary data.</text>
</comment>
<organism evidence="1">
    <name type="scientific">marine sediment metagenome</name>
    <dbReference type="NCBI Taxonomy" id="412755"/>
    <lineage>
        <taxon>unclassified sequences</taxon>
        <taxon>metagenomes</taxon>
        <taxon>ecological metagenomes</taxon>
    </lineage>
</organism>
<dbReference type="EMBL" id="BART01026007">
    <property type="protein sequence ID" value="GAG91883.1"/>
    <property type="molecule type" value="Genomic_DNA"/>
</dbReference>
<accession>X1C654</accession>